<dbReference type="PANTHER" id="PTHR46796:SF7">
    <property type="entry name" value="ARAC FAMILY TRANSCRIPTIONAL REGULATOR"/>
    <property type="match status" value="1"/>
</dbReference>
<dbReference type="RefSeq" id="WP_047845115.1">
    <property type="nucleotide sequence ID" value="NZ_AEJF01000019.1"/>
</dbReference>
<dbReference type="SMART" id="SM00342">
    <property type="entry name" value="HTH_ARAC"/>
    <property type="match status" value="1"/>
</dbReference>
<dbReference type="GO" id="GO:0043565">
    <property type="term" value="F:sequence-specific DNA binding"/>
    <property type="evidence" value="ECO:0007669"/>
    <property type="project" value="InterPro"/>
</dbReference>
<evidence type="ECO:0000256" key="1">
    <source>
        <dbReference type="ARBA" id="ARBA00023015"/>
    </source>
</evidence>
<dbReference type="EMBL" id="AEJF01000019">
    <property type="protein sequence ID" value="KLU27715.1"/>
    <property type="molecule type" value="Genomic_DNA"/>
</dbReference>
<proteinExistence type="predicted"/>
<dbReference type="Pfam" id="PF12852">
    <property type="entry name" value="Cupin_6"/>
    <property type="match status" value="1"/>
</dbReference>
<dbReference type="PANTHER" id="PTHR46796">
    <property type="entry name" value="HTH-TYPE TRANSCRIPTIONAL ACTIVATOR RHAS-RELATED"/>
    <property type="match status" value="1"/>
</dbReference>
<comment type="caution">
    <text evidence="5">The sequence shown here is derived from an EMBL/GenBank/DDBJ whole genome shotgun (WGS) entry which is preliminary data.</text>
</comment>
<reference evidence="5 6" key="1">
    <citation type="journal article" date="2015" name="Genome Announc.">
        <title>Draft Genome Sequence of Burkholderia sp. Strain PML1(12), an Ectomycorrhizosphere-Inhabiting Bacterium with Effective Mineral-Weathering Ability.</title>
        <authorList>
            <person name="Uroz S."/>
            <person name="Oger P."/>
        </authorList>
    </citation>
    <scope>NUCLEOTIDE SEQUENCE [LARGE SCALE GENOMIC DNA]</scope>
    <source>
        <strain evidence="6">PML1(12)</strain>
    </source>
</reference>
<dbReference type="AlphaFoldDB" id="A0A0J1D4V9"/>
<dbReference type="InterPro" id="IPR018060">
    <property type="entry name" value="HTH_AraC"/>
</dbReference>
<dbReference type="InterPro" id="IPR018062">
    <property type="entry name" value="HTH_AraC-typ_CS"/>
</dbReference>
<sequence>MLESRGFMRENLTIMIDPFSDFLSLMGARSVISGGLVAGGAWAINFPRANTVKFWGVERGSCWILFEGDKDPIRIESGDVFLLCEPRSHVLGTDLNAESVDLADVLEGRVGNMVHHGDGDEFFMIGGKVELNIASSQLLLDALPPLIHVRGTSSQAQALRWLLDQLVQERQGAFPGAHIASNQLAHLMFIQILRAHFEAAGLQPAGWLRALGDRRLAPALQLMHDDPGRAWQLRELAQAAAMSRATFAAYFKTIAGMSPLSYLTKWRMHLAQRALLESRTHVNVLARSLGYASESAFSNAFRRVVGCSPKHFRAQAVDEVAT</sequence>
<organism evidence="5 6">
    <name type="scientific">Caballeronia mineralivorans PML1(12)</name>
    <dbReference type="NCBI Taxonomy" id="908627"/>
    <lineage>
        <taxon>Bacteria</taxon>
        <taxon>Pseudomonadati</taxon>
        <taxon>Pseudomonadota</taxon>
        <taxon>Betaproteobacteria</taxon>
        <taxon>Burkholderiales</taxon>
        <taxon>Burkholderiaceae</taxon>
        <taxon>Caballeronia</taxon>
    </lineage>
</organism>
<protein>
    <submittedName>
        <fullName evidence="5">AraC family transcriptional regulator</fullName>
    </submittedName>
</protein>
<dbReference type="PROSITE" id="PS01124">
    <property type="entry name" value="HTH_ARAC_FAMILY_2"/>
    <property type="match status" value="1"/>
</dbReference>
<keyword evidence="6" id="KW-1185">Reference proteome</keyword>
<dbReference type="Pfam" id="PF12833">
    <property type="entry name" value="HTH_18"/>
    <property type="match status" value="1"/>
</dbReference>
<dbReference type="InterPro" id="IPR020449">
    <property type="entry name" value="Tscrpt_reg_AraC-type_HTH"/>
</dbReference>
<keyword evidence="1" id="KW-0805">Transcription regulation</keyword>
<dbReference type="PROSITE" id="PS00041">
    <property type="entry name" value="HTH_ARAC_FAMILY_1"/>
    <property type="match status" value="1"/>
</dbReference>
<name>A0A0J1D4V9_9BURK</name>
<dbReference type="InterPro" id="IPR050204">
    <property type="entry name" value="AraC_XylS_family_regulators"/>
</dbReference>
<dbReference type="PATRIC" id="fig|908627.4.peg.654"/>
<keyword evidence="3" id="KW-0804">Transcription</keyword>
<feature type="domain" description="HTH araC/xylS-type" evidence="4">
    <location>
        <begin position="217"/>
        <end position="315"/>
    </location>
</feature>
<dbReference type="PRINTS" id="PR00032">
    <property type="entry name" value="HTHARAC"/>
</dbReference>
<evidence type="ECO:0000256" key="2">
    <source>
        <dbReference type="ARBA" id="ARBA00023125"/>
    </source>
</evidence>
<dbReference type="InterPro" id="IPR032783">
    <property type="entry name" value="AraC_lig"/>
</dbReference>
<dbReference type="Gene3D" id="1.10.10.60">
    <property type="entry name" value="Homeodomain-like"/>
    <property type="match status" value="2"/>
</dbReference>
<evidence type="ECO:0000256" key="3">
    <source>
        <dbReference type="ARBA" id="ARBA00023163"/>
    </source>
</evidence>
<dbReference type="SUPFAM" id="SSF46689">
    <property type="entry name" value="Homeodomain-like"/>
    <property type="match status" value="2"/>
</dbReference>
<evidence type="ECO:0000259" key="4">
    <source>
        <dbReference type="PROSITE" id="PS01124"/>
    </source>
</evidence>
<dbReference type="GO" id="GO:0003700">
    <property type="term" value="F:DNA-binding transcription factor activity"/>
    <property type="evidence" value="ECO:0007669"/>
    <property type="project" value="InterPro"/>
</dbReference>
<dbReference type="InterPro" id="IPR009057">
    <property type="entry name" value="Homeodomain-like_sf"/>
</dbReference>
<evidence type="ECO:0000313" key="6">
    <source>
        <dbReference type="Proteomes" id="UP000035963"/>
    </source>
</evidence>
<gene>
    <name evidence="5" type="ORF">EOS_02930</name>
</gene>
<keyword evidence="2" id="KW-0238">DNA-binding</keyword>
<evidence type="ECO:0000313" key="5">
    <source>
        <dbReference type="EMBL" id="KLU27715.1"/>
    </source>
</evidence>
<dbReference type="Proteomes" id="UP000035963">
    <property type="component" value="Unassembled WGS sequence"/>
</dbReference>
<accession>A0A0J1D4V9</accession>